<sequence>MLLYIFMSFSCYCIYGVHLDARGCSAQPTLDVTVRRPKASFPSYSSAEELLTIWQGQTSHWTTRSVSAWPLRWAELPQSASVSQAATGSTRWQLENCPSVACCETQPTTKPASLTAICQRLLRFVTQVYCSKSCRRARAT</sequence>
<dbReference type="AlphaFoldDB" id="A0A177CYF2"/>
<dbReference type="Proteomes" id="UP000077069">
    <property type="component" value="Unassembled WGS sequence"/>
</dbReference>
<proteinExistence type="predicted"/>
<reference evidence="2 3" key="1">
    <citation type="submission" date="2016-05" db="EMBL/GenBank/DDBJ databases">
        <title>Comparative analysis of secretome profiles of manganese(II)-oxidizing ascomycete fungi.</title>
        <authorList>
            <consortium name="DOE Joint Genome Institute"/>
            <person name="Zeiner C.A."/>
            <person name="Purvine S.O."/>
            <person name="Zink E.M."/>
            <person name="Wu S."/>
            <person name="Pasa-Tolic L."/>
            <person name="Chaput D.L."/>
            <person name="Haridas S."/>
            <person name="Grigoriev I.V."/>
            <person name="Santelli C.M."/>
            <person name="Hansel C.M."/>
        </authorList>
    </citation>
    <scope>NUCLEOTIDE SEQUENCE [LARGE SCALE GENOMIC DNA]</scope>
    <source>
        <strain evidence="2 3">AP3s5-JAC2a</strain>
    </source>
</reference>
<evidence type="ECO:0000256" key="1">
    <source>
        <dbReference type="SAM" id="SignalP"/>
    </source>
</evidence>
<evidence type="ECO:0000313" key="3">
    <source>
        <dbReference type="Proteomes" id="UP000077069"/>
    </source>
</evidence>
<dbReference type="EMBL" id="KV441548">
    <property type="protein sequence ID" value="OAG11850.1"/>
    <property type="molecule type" value="Genomic_DNA"/>
</dbReference>
<feature type="signal peptide" evidence="1">
    <location>
        <begin position="1"/>
        <end position="16"/>
    </location>
</feature>
<dbReference type="GeneID" id="28770166"/>
<gene>
    <name evidence="2" type="ORF">CC84DRAFT_55640</name>
</gene>
<name>A0A177CYF2_9PLEO</name>
<accession>A0A177CYF2</accession>
<keyword evidence="3" id="KW-1185">Reference proteome</keyword>
<dbReference type="InParanoid" id="A0A177CYF2"/>
<feature type="chain" id="PRO_5008058753" description="Secreted protein" evidence="1">
    <location>
        <begin position="17"/>
        <end position="140"/>
    </location>
</feature>
<protein>
    <recommendedName>
        <fullName evidence="4">Secreted protein</fullName>
    </recommendedName>
</protein>
<organism evidence="2 3">
    <name type="scientific">Paraphaeosphaeria sporulosa</name>
    <dbReference type="NCBI Taxonomy" id="1460663"/>
    <lineage>
        <taxon>Eukaryota</taxon>
        <taxon>Fungi</taxon>
        <taxon>Dikarya</taxon>
        <taxon>Ascomycota</taxon>
        <taxon>Pezizomycotina</taxon>
        <taxon>Dothideomycetes</taxon>
        <taxon>Pleosporomycetidae</taxon>
        <taxon>Pleosporales</taxon>
        <taxon>Massarineae</taxon>
        <taxon>Didymosphaeriaceae</taxon>
        <taxon>Paraphaeosphaeria</taxon>
    </lineage>
</organism>
<evidence type="ECO:0000313" key="2">
    <source>
        <dbReference type="EMBL" id="OAG11850.1"/>
    </source>
</evidence>
<keyword evidence="1" id="KW-0732">Signal</keyword>
<dbReference type="RefSeq" id="XP_018042215.1">
    <property type="nucleotide sequence ID" value="XM_018186680.1"/>
</dbReference>
<evidence type="ECO:0008006" key="4">
    <source>
        <dbReference type="Google" id="ProtNLM"/>
    </source>
</evidence>